<dbReference type="PROSITE" id="PS50850">
    <property type="entry name" value="MFS"/>
    <property type="match status" value="1"/>
</dbReference>
<evidence type="ECO:0000256" key="4">
    <source>
        <dbReference type="ARBA" id="ARBA00022692"/>
    </source>
</evidence>
<feature type="transmembrane region" description="Helical" evidence="8">
    <location>
        <begin position="192"/>
        <end position="211"/>
    </location>
</feature>
<feature type="transmembrane region" description="Helical" evidence="8">
    <location>
        <begin position="280"/>
        <end position="300"/>
    </location>
</feature>
<evidence type="ECO:0000256" key="8">
    <source>
        <dbReference type="SAM" id="Phobius"/>
    </source>
</evidence>
<keyword evidence="11" id="KW-1185">Reference proteome</keyword>
<evidence type="ECO:0000256" key="3">
    <source>
        <dbReference type="ARBA" id="ARBA00022475"/>
    </source>
</evidence>
<dbReference type="InterPro" id="IPR020846">
    <property type="entry name" value="MFS_dom"/>
</dbReference>
<dbReference type="Pfam" id="PF00083">
    <property type="entry name" value="Sugar_tr"/>
    <property type="match status" value="1"/>
</dbReference>
<evidence type="ECO:0000256" key="2">
    <source>
        <dbReference type="ARBA" id="ARBA00022448"/>
    </source>
</evidence>
<evidence type="ECO:0000313" key="11">
    <source>
        <dbReference type="Proteomes" id="UP001642464"/>
    </source>
</evidence>
<evidence type="ECO:0000256" key="5">
    <source>
        <dbReference type="ARBA" id="ARBA00022847"/>
    </source>
</evidence>
<dbReference type="Proteomes" id="UP001642464">
    <property type="component" value="Unassembled WGS sequence"/>
</dbReference>
<dbReference type="InterPro" id="IPR005828">
    <property type="entry name" value="MFS_sugar_transport-like"/>
</dbReference>
<feature type="transmembrane region" description="Helical" evidence="8">
    <location>
        <begin position="312"/>
        <end position="333"/>
    </location>
</feature>
<protein>
    <submittedName>
        <fullName evidence="10">Proline/betaine transporter</fullName>
    </submittedName>
</protein>
<evidence type="ECO:0000256" key="1">
    <source>
        <dbReference type="ARBA" id="ARBA00004651"/>
    </source>
</evidence>
<feature type="transmembrane region" description="Helical" evidence="8">
    <location>
        <begin position="413"/>
        <end position="432"/>
    </location>
</feature>
<proteinExistence type="predicted"/>
<evidence type="ECO:0000313" key="10">
    <source>
        <dbReference type="EMBL" id="CAK9003555.1"/>
    </source>
</evidence>
<dbReference type="InterPro" id="IPR051084">
    <property type="entry name" value="H+-coupled_symporters"/>
</dbReference>
<dbReference type="Gene3D" id="1.20.1250.20">
    <property type="entry name" value="MFS general substrate transporter like domains"/>
    <property type="match status" value="2"/>
</dbReference>
<dbReference type="PANTHER" id="PTHR43528">
    <property type="entry name" value="ALPHA-KETOGLUTARATE PERMEASE"/>
    <property type="match status" value="1"/>
</dbReference>
<dbReference type="InterPro" id="IPR036259">
    <property type="entry name" value="MFS_trans_sf"/>
</dbReference>
<sequence length="463" mass="49716">MGSARASSGAQSTNLCQFIWQYWPLLLGNVLEWYDFGIYSFLAPDIEKVFFHSSSISTWAGYTVTFLLRPFGGFLNGWLADKYGRRTAVLISILGMLLATFGQGVLPTYLCCGDGWGTLGLVFLLLLRALQGLSAGGELGPIVAYIGESAPPNRARAACGLLLASAGLGFLLANLLVTVVVRSLTPQDMASWGWRIPFLVSIVPGSIALWGRNKLAESSNFVHFVTEHLEIEESKPPRMKLRDHALAVVVGFSATGALAVCYYSALWCPSYLKSQGMDQTLALLASCAFTGTVMISWVVWPVLNDLFCSFDPLIIMLAGGAILSVCSFPLFLLISSSVSFDALPIVWLAAFGLLVGFAGSHAYIFCADLFPVQLRALGFGMSCNLAFAVLGGTAPLIDAAILDATHWAPGVGLYWALMSLMTTLVMAISVLWRRSGHLPSHLLQKGDTETNCDAKSLAGVAEV</sequence>
<comment type="subcellular location">
    <subcellularLocation>
        <location evidence="1">Cell membrane</location>
        <topology evidence="1">Multi-pass membrane protein</topology>
    </subcellularLocation>
</comment>
<evidence type="ECO:0000256" key="7">
    <source>
        <dbReference type="ARBA" id="ARBA00023136"/>
    </source>
</evidence>
<accession>A0ABP0ILT0</accession>
<reference evidence="10 11" key="1">
    <citation type="submission" date="2024-02" db="EMBL/GenBank/DDBJ databases">
        <authorList>
            <person name="Chen Y."/>
            <person name="Shah S."/>
            <person name="Dougan E. K."/>
            <person name="Thang M."/>
            <person name="Chan C."/>
        </authorList>
    </citation>
    <scope>NUCLEOTIDE SEQUENCE [LARGE SCALE GENOMIC DNA]</scope>
</reference>
<name>A0ABP0ILT0_9DINO</name>
<evidence type="ECO:0000259" key="9">
    <source>
        <dbReference type="PROSITE" id="PS50850"/>
    </source>
</evidence>
<keyword evidence="4 8" id="KW-0812">Transmembrane</keyword>
<keyword evidence="5" id="KW-0769">Symport</keyword>
<keyword evidence="6 8" id="KW-1133">Transmembrane helix</keyword>
<organism evidence="10 11">
    <name type="scientific">Durusdinium trenchii</name>
    <dbReference type="NCBI Taxonomy" id="1381693"/>
    <lineage>
        <taxon>Eukaryota</taxon>
        <taxon>Sar</taxon>
        <taxon>Alveolata</taxon>
        <taxon>Dinophyceae</taxon>
        <taxon>Suessiales</taxon>
        <taxon>Symbiodiniaceae</taxon>
        <taxon>Durusdinium</taxon>
    </lineage>
</organism>
<dbReference type="EMBL" id="CAXAMM010004446">
    <property type="protein sequence ID" value="CAK9003555.1"/>
    <property type="molecule type" value="Genomic_DNA"/>
</dbReference>
<feature type="transmembrane region" description="Helical" evidence="8">
    <location>
        <begin position="245"/>
        <end position="265"/>
    </location>
</feature>
<dbReference type="PANTHER" id="PTHR43528:SF1">
    <property type="entry name" value="ALPHA-KETOGLUTARATE PERMEASE"/>
    <property type="match status" value="1"/>
</dbReference>
<keyword evidence="7 8" id="KW-0472">Membrane</keyword>
<feature type="transmembrane region" description="Helical" evidence="8">
    <location>
        <begin position="377"/>
        <end position="401"/>
    </location>
</feature>
<comment type="caution">
    <text evidence="10">The sequence shown here is derived from an EMBL/GenBank/DDBJ whole genome shotgun (WGS) entry which is preliminary data.</text>
</comment>
<feature type="transmembrane region" description="Helical" evidence="8">
    <location>
        <begin position="158"/>
        <end position="180"/>
    </location>
</feature>
<feature type="transmembrane region" description="Helical" evidence="8">
    <location>
        <begin position="345"/>
        <end position="365"/>
    </location>
</feature>
<keyword evidence="3" id="KW-1003">Cell membrane</keyword>
<gene>
    <name evidence="10" type="ORF">SCF082_LOCUS7788</name>
</gene>
<feature type="domain" description="Major facilitator superfamily (MFS) profile" evidence="9">
    <location>
        <begin position="21"/>
        <end position="434"/>
    </location>
</feature>
<dbReference type="SUPFAM" id="SSF103473">
    <property type="entry name" value="MFS general substrate transporter"/>
    <property type="match status" value="1"/>
</dbReference>
<evidence type="ECO:0000256" key="6">
    <source>
        <dbReference type="ARBA" id="ARBA00022989"/>
    </source>
</evidence>
<feature type="transmembrane region" description="Helical" evidence="8">
    <location>
        <begin position="122"/>
        <end position="146"/>
    </location>
</feature>
<keyword evidence="2" id="KW-0813">Transport</keyword>
<feature type="transmembrane region" description="Helical" evidence="8">
    <location>
        <begin position="89"/>
        <end position="110"/>
    </location>
</feature>